<reference evidence="1" key="1">
    <citation type="journal article" date="2018" name="DNA Res.">
        <title>Multiple hybrid de novo genome assembly of finger millet, an orphan allotetraploid crop.</title>
        <authorList>
            <person name="Hatakeyama M."/>
            <person name="Aluri S."/>
            <person name="Balachadran M.T."/>
            <person name="Sivarajan S.R."/>
            <person name="Patrignani A."/>
            <person name="Gruter S."/>
            <person name="Poveda L."/>
            <person name="Shimizu-Inatsugi R."/>
            <person name="Baeten J."/>
            <person name="Francoijs K.J."/>
            <person name="Nataraja K.N."/>
            <person name="Reddy Y.A.N."/>
            <person name="Phadnis S."/>
            <person name="Ravikumar R.L."/>
            <person name="Schlapbach R."/>
            <person name="Sreeman S.M."/>
            <person name="Shimizu K.K."/>
        </authorList>
    </citation>
    <scope>NUCLEOTIDE SEQUENCE</scope>
</reference>
<evidence type="ECO:0000313" key="2">
    <source>
        <dbReference type="Proteomes" id="UP001054889"/>
    </source>
</evidence>
<accession>A0AAV5FKT4</accession>
<dbReference type="Proteomes" id="UP001054889">
    <property type="component" value="Unassembled WGS sequence"/>
</dbReference>
<keyword evidence="2" id="KW-1185">Reference proteome</keyword>
<evidence type="ECO:0000313" key="1">
    <source>
        <dbReference type="EMBL" id="GJN35010.1"/>
    </source>
</evidence>
<comment type="caution">
    <text evidence="1">The sequence shown here is derived from an EMBL/GenBank/DDBJ whole genome shotgun (WGS) entry which is preliminary data.</text>
</comment>
<reference evidence="1" key="2">
    <citation type="submission" date="2021-12" db="EMBL/GenBank/DDBJ databases">
        <title>Resequencing data analysis of finger millet.</title>
        <authorList>
            <person name="Hatakeyama M."/>
            <person name="Aluri S."/>
            <person name="Balachadran M.T."/>
            <person name="Sivarajan S.R."/>
            <person name="Poveda L."/>
            <person name="Shimizu-Inatsugi R."/>
            <person name="Schlapbach R."/>
            <person name="Sreeman S.M."/>
            <person name="Shimizu K.K."/>
        </authorList>
    </citation>
    <scope>NUCLEOTIDE SEQUENCE</scope>
</reference>
<name>A0AAV5FKT4_ELECO</name>
<dbReference type="AlphaFoldDB" id="A0AAV5FKT4"/>
<organism evidence="1 2">
    <name type="scientific">Eleusine coracana subsp. coracana</name>
    <dbReference type="NCBI Taxonomy" id="191504"/>
    <lineage>
        <taxon>Eukaryota</taxon>
        <taxon>Viridiplantae</taxon>
        <taxon>Streptophyta</taxon>
        <taxon>Embryophyta</taxon>
        <taxon>Tracheophyta</taxon>
        <taxon>Spermatophyta</taxon>
        <taxon>Magnoliopsida</taxon>
        <taxon>Liliopsida</taxon>
        <taxon>Poales</taxon>
        <taxon>Poaceae</taxon>
        <taxon>PACMAD clade</taxon>
        <taxon>Chloridoideae</taxon>
        <taxon>Cynodonteae</taxon>
        <taxon>Eleusininae</taxon>
        <taxon>Eleusine</taxon>
    </lineage>
</organism>
<protein>
    <submittedName>
        <fullName evidence="1">Uncharacterized protein</fullName>
    </submittedName>
</protein>
<gene>
    <name evidence="1" type="primary">gb23733</name>
    <name evidence="1" type="ORF">PR202_gb23733</name>
</gene>
<proteinExistence type="predicted"/>
<dbReference type="EMBL" id="BQKI01000086">
    <property type="protein sequence ID" value="GJN35010.1"/>
    <property type="molecule type" value="Genomic_DNA"/>
</dbReference>
<sequence length="109" mass="12546">MGYDFPVWAQRALEKVRRGYLWRGQKEAKGGHCLVAWDVVCCPHELGGLGTSNLKIMGWALHMCWLWLQKTEPHRPWSSLPIQVPYEAQQFFAMAVTSEVGNGAHMLYW</sequence>